<dbReference type="CDD" id="cd00156">
    <property type="entry name" value="REC"/>
    <property type="match status" value="1"/>
</dbReference>
<feature type="modified residue" description="4-aspartylphosphate" evidence="2">
    <location>
        <position position="72"/>
    </location>
</feature>
<sequence>MPDTLHPVPNTTVLSNRPLVGLTLLVVEDSRYASDAVRLLAMRSGARLRRADCLASADRHLKVYCPDAILIDLGLPDGRGEDLIRRLRTASPRIPAILALSGQDDAAPRAMAAGADGFMAKPISSMLAFQRSILSALPPDPTPRRCDSDDQTIRPDPVGLSDDLRHVVRALTKAGQPPSRDYVARFLGSLARSASDPRLERAAKDFASQAPAAQVLAHLEGLLDTRIDAPTRL</sequence>
<dbReference type="Pfam" id="PF00072">
    <property type="entry name" value="Response_reg"/>
    <property type="match status" value="1"/>
</dbReference>
<evidence type="ECO:0000256" key="2">
    <source>
        <dbReference type="PROSITE-ProRule" id="PRU00169"/>
    </source>
</evidence>
<gene>
    <name evidence="5" type="ORF">GCM10011517_14670</name>
</gene>
<dbReference type="OrthoDB" id="7831674at2"/>
<dbReference type="Gene3D" id="3.40.50.2300">
    <property type="match status" value="1"/>
</dbReference>
<protein>
    <submittedName>
        <fullName evidence="5">Response regulator</fullName>
    </submittedName>
</protein>
<feature type="domain" description="Response regulatory" evidence="4">
    <location>
        <begin position="23"/>
        <end position="136"/>
    </location>
</feature>
<evidence type="ECO:0000313" key="6">
    <source>
        <dbReference type="Proteomes" id="UP000606730"/>
    </source>
</evidence>
<dbReference type="InterPro" id="IPR011006">
    <property type="entry name" value="CheY-like_superfamily"/>
</dbReference>
<dbReference type="PANTHER" id="PTHR44591:SF25">
    <property type="entry name" value="CHEMOTAXIS TWO-COMPONENT RESPONSE REGULATOR"/>
    <property type="match status" value="1"/>
</dbReference>
<dbReference type="InterPro" id="IPR001789">
    <property type="entry name" value="Sig_transdc_resp-reg_receiver"/>
</dbReference>
<dbReference type="PROSITE" id="PS50110">
    <property type="entry name" value="RESPONSE_REGULATORY"/>
    <property type="match status" value="1"/>
</dbReference>
<reference evidence="5" key="2">
    <citation type="submission" date="2020-09" db="EMBL/GenBank/DDBJ databases">
        <authorList>
            <person name="Sun Q."/>
            <person name="Zhou Y."/>
        </authorList>
    </citation>
    <scope>NUCLEOTIDE SEQUENCE</scope>
    <source>
        <strain evidence="5">CGMCC 1.16012</strain>
    </source>
</reference>
<feature type="compositionally biased region" description="Basic and acidic residues" evidence="3">
    <location>
        <begin position="142"/>
        <end position="153"/>
    </location>
</feature>
<dbReference type="PANTHER" id="PTHR44591">
    <property type="entry name" value="STRESS RESPONSE REGULATOR PROTEIN 1"/>
    <property type="match status" value="1"/>
</dbReference>
<comment type="caution">
    <text evidence="5">The sequence shown here is derived from an EMBL/GenBank/DDBJ whole genome shotgun (WGS) entry which is preliminary data.</text>
</comment>
<evidence type="ECO:0000259" key="4">
    <source>
        <dbReference type="PROSITE" id="PS50110"/>
    </source>
</evidence>
<feature type="region of interest" description="Disordered" evidence="3">
    <location>
        <begin position="138"/>
        <end position="159"/>
    </location>
</feature>
<proteinExistence type="predicted"/>
<dbReference type="InterPro" id="IPR050595">
    <property type="entry name" value="Bact_response_regulator"/>
</dbReference>
<evidence type="ECO:0000256" key="1">
    <source>
        <dbReference type="ARBA" id="ARBA00022553"/>
    </source>
</evidence>
<dbReference type="EMBL" id="BMKN01000001">
    <property type="protein sequence ID" value="GGE47925.1"/>
    <property type="molecule type" value="Genomic_DNA"/>
</dbReference>
<keyword evidence="6" id="KW-1185">Reference proteome</keyword>
<accession>A0A917AEV8</accession>
<dbReference type="SUPFAM" id="SSF52172">
    <property type="entry name" value="CheY-like"/>
    <property type="match status" value="1"/>
</dbReference>
<evidence type="ECO:0000256" key="3">
    <source>
        <dbReference type="SAM" id="MobiDB-lite"/>
    </source>
</evidence>
<dbReference type="Proteomes" id="UP000606730">
    <property type="component" value="Unassembled WGS sequence"/>
</dbReference>
<organism evidence="5 6">
    <name type="scientific">Actibacterium pelagium</name>
    <dbReference type="NCBI Taxonomy" id="2029103"/>
    <lineage>
        <taxon>Bacteria</taxon>
        <taxon>Pseudomonadati</taxon>
        <taxon>Pseudomonadota</taxon>
        <taxon>Alphaproteobacteria</taxon>
        <taxon>Rhodobacterales</taxon>
        <taxon>Roseobacteraceae</taxon>
        <taxon>Actibacterium</taxon>
    </lineage>
</organism>
<evidence type="ECO:0000313" key="5">
    <source>
        <dbReference type="EMBL" id="GGE47925.1"/>
    </source>
</evidence>
<keyword evidence="1 2" id="KW-0597">Phosphoprotein</keyword>
<dbReference type="RefSeq" id="WP_095595732.1">
    <property type="nucleotide sequence ID" value="NZ_BMKN01000001.1"/>
</dbReference>
<dbReference type="SMART" id="SM00448">
    <property type="entry name" value="REC"/>
    <property type="match status" value="1"/>
</dbReference>
<dbReference type="GO" id="GO:0000160">
    <property type="term" value="P:phosphorelay signal transduction system"/>
    <property type="evidence" value="ECO:0007669"/>
    <property type="project" value="InterPro"/>
</dbReference>
<dbReference type="AlphaFoldDB" id="A0A917AEV8"/>
<reference evidence="5" key="1">
    <citation type="journal article" date="2014" name="Int. J. Syst. Evol. Microbiol.">
        <title>Complete genome sequence of Corynebacterium casei LMG S-19264T (=DSM 44701T), isolated from a smear-ripened cheese.</title>
        <authorList>
            <consortium name="US DOE Joint Genome Institute (JGI-PGF)"/>
            <person name="Walter F."/>
            <person name="Albersmeier A."/>
            <person name="Kalinowski J."/>
            <person name="Ruckert C."/>
        </authorList>
    </citation>
    <scope>NUCLEOTIDE SEQUENCE</scope>
    <source>
        <strain evidence="5">CGMCC 1.16012</strain>
    </source>
</reference>
<name>A0A917AEV8_9RHOB</name>